<dbReference type="Proteomes" id="UP001165044">
    <property type="component" value="Unassembled WGS sequence"/>
</dbReference>
<dbReference type="RefSeq" id="WP_285609232.1">
    <property type="nucleotide sequence ID" value="NZ_BSDC01000003.1"/>
</dbReference>
<sequence>MKVPLLSLALASAAVGGHAQDALLLNQAFKLHYTRWQSNQSASDMTQANYDFTLSMPVIDYRLGTLALTGALDYQRFSSEAGTQSALGLNTYGLRATLFPYRPFHLSLDYVHAQSPSLAGYSRVNNDVIGAALNYRGRTVQDLQITLRHGTASQAGEGESWSLSTLTANQQYGGTRVHLTATHQEFATRGSGPAFKDDFLYGSLETKLAPTWFFRTSVTAEGMADSHTTGLSADLMGQWGAWITQTNVGRNESESPAGRAASNSAAQSLIYSVERFSTFGAFSASDQSASAGFPGSRQGALTLGGSYALTAQWRVSADMSIAQVHSNGLSTGAGTSTAEGITRSFHLGISEGGDVPTLVKRALFYLSDQAFQRRVQDDYAPGYVPSELAQEMQRRRILQGGKLGFSSELFHIRNEQGGKMDWVRITGDLRMAEGLRIFTMGDLRRDDGLGLAGVHREERNLALNASELFGRSTLSGSVGFGRSEQSMTSTAQADLPAYLVMGDRASSSSFYTLNFNSSVGRFPYGILWTRYQASQSPAITTVGTHLDLNSGLLDVRFSVQVVRRQDGIRYTQFLVDLLRAFDTVALYRFGQR</sequence>
<accession>A0ABQ5PZB8</accession>
<organism evidence="2 3">
    <name type="scientific">Geothrix edaphica</name>
    <dbReference type="NCBI Taxonomy" id="2927976"/>
    <lineage>
        <taxon>Bacteria</taxon>
        <taxon>Pseudomonadati</taxon>
        <taxon>Acidobacteriota</taxon>
        <taxon>Holophagae</taxon>
        <taxon>Holophagales</taxon>
        <taxon>Holophagaceae</taxon>
        <taxon>Geothrix</taxon>
    </lineage>
</organism>
<evidence type="ECO:0000313" key="3">
    <source>
        <dbReference type="Proteomes" id="UP001165044"/>
    </source>
</evidence>
<evidence type="ECO:0000313" key="2">
    <source>
        <dbReference type="EMBL" id="GLH67810.1"/>
    </source>
</evidence>
<keyword evidence="3" id="KW-1185">Reference proteome</keyword>
<feature type="signal peptide" evidence="1">
    <location>
        <begin position="1"/>
        <end position="19"/>
    </location>
</feature>
<keyword evidence="1" id="KW-0732">Signal</keyword>
<evidence type="ECO:0000256" key="1">
    <source>
        <dbReference type="SAM" id="SignalP"/>
    </source>
</evidence>
<feature type="chain" id="PRO_5047204528" description="TIGR03016 family PEP-CTERM system-associated outer membrane protein" evidence="1">
    <location>
        <begin position="20"/>
        <end position="592"/>
    </location>
</feature>
<protein>
    <recommendedName>
        <fullName evidence="4">TIGR03016 family PEP-CTERM system-associated outer membrane protein</fullName>
    </recommendedName>
</protein>
<name>A0ABQ5PZB8_9BACT</name>
<reference evidence="2" key="1">
    <citation type="journal article" date="2023" name="Antonie Van Leeuwenhoek">
        <title>Mesoterricola silvestris gen. nov., sp. nov., Mesoterricola sediminis sp. nov., Geothrix oryzae sp. nov., Geothrix edaphica sp. nov., Geothrix rubra sp. nov., and Geothrix limicola sp. nov., six novel members of Acidobacteriota isolated from soils.</title>
        <authorList>
            <person name="Itoh H."/>
            <person name="Sugisawa Y."/>
            <person name="Mise K."/>
            <person name="Xu Z."/>
            <person name="Kuniyasu M."/>
            <person name="Ushijima N."/>
            <person name="Kawano K."/>
            <person name="Kobayashi E."/>
            <person name="Shiratori Y."/>
            <person name="Masuda Y."/>
            <person name="Senoo K."/>
        </authorList>
    </citation>
    <scope>NUCLEOTIDE SEQUENCE</scope>
    <source>
        <strain evidence="2">Red802</strain>
    </source>
</reference>
<dbReference type="EMBL" id="BSDC01000003">
    <property type="protein sequence ID" value="GLH67810.1"/>
    <property type="molecule type" value="Genomic_DNA"/>
</dbReference>
<proteinExistence type="predicted"/>
<evidence type="ECO:0008006" key="4">
    <source>
        <dbReference type="Google" id="ProtNLM"/>
    </source>
</evidence>
<comment type="caution">
    <text evidence="2">The sequence shown here is derived from an EMBL/GenBank/DDBJ whole genome shotgun (WGS) entry which is preliminary data.</text>
</comment>
<gene>
    <name evidence="2" type="ORF">GETHED_21740</name>
</gene>